<dbReference type="AlphaFoldDB" id="A0A835A6V6"/>
<evidence type="ECO:0000256" key="1">
    <source>
        <dbReference type="SAM" id="Phobius"/>
    </source>
</evidence>
<protein>
    <submittedName>
        <fullName evidence="2">Uncharacterized protein</fullName>
    </submittedName>
</protein>
<feature type="transmembrane region" description="Helical" evidence="1">
    <location>
        <begin position="479"/>
        <end position="500"/>
    </location>
</feature>
<evidence type="ECO:0000313" key="3">
    <source>
        <dbReference type="Proteomes" id="UP000636709"/>
    </source>
</evidence>
<gene>
    <name evidence="2" type="ORF">HU200_066222</name>
</gene>
<evidence type="ECO:0000313" key="2">
    <source>
        <dbReference type="EMBL" id="KAF8645019.1"/>
    </source>
</evidence>
<reference evidence="2" key="1">
    <citation type="submission" date="2020-07" db="EMBL/GenBank/DDBJ databases">
        <title>Genome sequence and genetic diversity analysis of an under-domesticated orphan crop, white fonio (Digitaria exilis).</title>
        <authorList>
            <person name="Bennetzen J.L."/>
            <person name="Chen S."/>
            <person name="Ma X."/>
            <person name="Wang X."/>
            <person name="Yssel A.E.J."/>
            <person name="Chaluvadi S.R."/>
            <person name="Johnson M."/>
            <person name="Gangashetty P."/>
            <person name="Hamidou F."/>
            <person name="Sanogo M.D."/>
            <person name="Zwaenepoel A."/>
            <person name="Wallace J."/>
            <person name="Van De Peer Y."/>
            <person name="Van Deynze A."/>
        </authorList>
    </citation>
    <scope>NUCLEOTIDE SEQUENCE</scope>
    <source>
        <tissue evidence="2">Leaves</tissue>
    </source>
</reference>
<dbReference type="OrthoDB" id="676317at2759"/>
<sequence>MEPGHFLVPNWTMEPPSSWPPIFPMDYQYTANQIFGNCLQASVPNYSGGQLVEYASATQKGPVDGATHEFVVDVDNVEMRTRTMLEETATEFKANSDMMKKKMHRYPASIRALGDSYTIPRLVPIGPYHHSREHLKPAETVKHVAAYHCIRESGHSIQEVYGAVVSAAQDARQLYDKVVMAGISDDDFLPMMFYDACFLVQYLYRFKIRPANKRTSSIDPSLANFFYVNHHDIFHDILLLENQIPWVVVEAILRFRPLPLKKIIAGFKGALQDRKDPVDKPFVFYSNYKPPHFLGLLRFYIVGRSNSELPTIPKTKSISFSVSAIELAEIGIRLTPSKSTELINMGMTKKGPLFAELSLVPLTVDSIRTSCLVNMAAFEICSVRSFSGSPDEDSAVCSYLLLFSMIVDREEDVHELRTKHLLQGGGGLTNNEALHFFTRLSKLRLGSRYYRIMKEIESYKVNRPMLTKFNVFFHKNKKAIITVVPIIAALIGILGTLMSLKSRSR</sequence>
<keyword evidence="1" id="KW-0472">Membrane</keyword>
<comment type="caution">
    <text evidence="2">The sequence shown here is derived from an EMBL/GenBank/DDBJ whole genome shotgun (WGS) entry which is preliminary data.</text>
</comment>
<accession>A0A835A6V6</accession>
<dbReference type="Proteomes" id="UP000636709">
    <property type="component" value="Unassembled WGS sequence"/>
</dbReference>
<dbReference type="PANTHER" id="PTHR31549">
    <property type="entry name" value="PROTEIN, PUTATIVE (DUF247)-RELATED-RELATED"/>
    <property type="match status" value="1"/>
</dbReference>
<dbReference type="PANTHER" id="PTHR31549:SF32">
    <property type="match status" value="1"/>
</dbReference>
<keyword evidence="1" id="KW-1133">Transmembrane helix</keyword>
<keyword evidence="1" id="KW-0812">Transmembrane</keyword>
<name>A0A835A6V6_9POAL</name>
<keyword evidence="3" id="KW-1185">Reference proteome</keyword>
<proteinExistence type="predicted"/>
<organism evidence="2 3">
    <name type="scientific">Digitaria exilis</name>
    <dbReference type="NCBI Taxonomy" id="1010633"/>
    <lineage>
        <taxon>Eukaryota</taxon>
        <taxon>Viridiplantae</taxon>
        <taxon>Streptophyta</taxon>
        <taxon>Embryophyta</taxon>
        <taxon>Tracheophyta</taxon>
        <taxon>Spermatophyta</taxon>
        <taxon>Magnoliopsida</taxon>
        <taxon>Liliopsida</taxon>
        <taxon>Poales</taxon>
        <taxon>Poaceae</taxon>
        <taxon>PACMAD clade</taxon>
        <taxon>Panicoideae</taxon>
        <taxon>Panicodae</taxon>
        <taxon>Paniceae</taxon>
        <taxon>Anthephorinae</taxon>
        <taxon>Digitaria</taxon>
    </lineage>
</organism>
<dbReference type="Pfam" id="PF03140">
    <property type="entry name" value="DUF247"/>
    <property type="match status" value="1"/>
</dbReference>
<dbReference type="EMBL" id="JACEFO010003031">
    <property type="protein sequence ID" value="KAF8645019.1"/>
    <property type="molecule type" value="Genomic_DNA"/>
</dbReference>
<dbReference type="InterPro" id="IPR004158">
    <property type="entry name" value="DUF247_pln"/>
</dbReference>